<evidence type="ECO:0008006" key="4">
    <source>
        <dbReference type="Google" id="ProtNLM"/>
    </source>
</evidence>
<keyword evidence="1" id="KW-0812">Transmembrane</keyword>
<keyword evidence="1" id="KW-0472">Membrane</keyword>
<dbReference type="RefSeq" id="WP_188688506.1">
    <property type="nucleotide sequence ID" value="NZ_BMLS01000001.1"/>
</dbReference>
<evidence type="ECO:0000256" key="1">
    <source>
        <dbReference type="SAM" id="Phobius"/>
    </source>
</evidence>
<dbReference type="PROSITE" id="PS00409">
    <property type="entry name" value="PROKAR_NTER_METHYL"/>
    <property type="match status" value="1"/>
</dbReference>
<proteinExistence type="predicted"/>
<organism evidence="2 3">
    <name type="scientific">Bowmanella pacifica</name>
    <dbReference type="NCBI Taxonomy" id="502051"/>
    <lineage>
        <taxon>Bacteria</taxon>
        <taxon>Pseudomonadati</taxon>
        <taxon>Pseudomonadota</taxon>
        <taxon>Gammaproteobacteria</taxon>
        <taxon>Alteromonadales</taxon>
        <taxon>Alteromonadaceae</taxon>
        <taxon>Bowmanella</taxon>
    </lineage>
</organism>
<dbReference type="InterPro" id="IPR012902">
    <property type="entry name" value="N_methyl_site"/>
</dbReference>
<accession>A0A918DG94</accession>
<dbReference type="EMBL" id="BMLS01000001">
    <property type="protein sequence ID" value="GGO63373.1"/>
    <property type="molecule type" value="Genomic_DNA"/>
</dbReference>
<feature type="transmembrane region" description="Helical" evidence="1">
    <location>
        <begin position="12"/>
        <end position="30"/>
    </location>
</feature>
<gene>
    <name evidence="2" type="ORF">GCM10010982_00260</name>
</gene>
<dbReference type="Pfam" id="PF07963">
    <property type="entry name" value="N_methyl"/>
    <property type="match status" value="1"/>
</dbReference>
<dbReference type="Pfam" id="PF16074">
    <property type="entry name" value="PilW"/>
    <property type="match status" value="1"/>
</dbReference>
<dbReference type="Proteomes" id="UP000606935">
    <property type="component" value="Unassembled WGS sequence"/>
</dbReference>
<dbReference type="AlphaFoldDB" id="A0A918DG94"/>
<dbReference type="InterPro" id="IPR032092">
    <property type="entry name" value="PilW"/>
</dbReference>
<reference evidence="2" key="1">
    <citation type="journal article" date="2014" name="Int. J. Syst. Evol. Microbiol.">
        <title>Complete genome sequence of Corynebacterium casei LMG S-19264T (=DSM 44701T), isolated from a smear-ripened cheese.</title>
        <authorList>
            <consortium name="US DOE Joint Genome Institute (JGI-PGF)"/>
            <person name="Walter F."/>
            <person name="Albersmeier A."/>
            <person name="Kalinowski J."/>
            <person name="Ruckert C."/>
        </authorList>
    </citation>
    <scope>NUCLEOTIDE SEQUENCE</scope>
    <source>
        <strain evidence="2">CGMCC 1.7086</strain>
    </source>
</reference>
<dbReference type="GO" id="GO:0043683">
    <property type="term" value="P:type IV pilus assembly"/>
    <property type="evidence" value="ECO:0007669"/>
    <property type="project" value="InterPro"/>
</dbReference>
<protein>
    <recommendedName>
        <fullName evidence="4">Type IV pilus assembly protein PilW</fullName>
    </recommendedName>
</protein>
<comment type="caution">
    <text evidence="2">The sequence shown here is derived from an EMBL/GenBank/DDBJ whole genome shotgun (WGS) entry which is preliminary data.</text>
</comment>
<sequence length="284" mass="31501">MKQRGFSLVELMITMVLGLLISGAIVQVMVSNQVTERLNRAIASAQEGGRFFIGRMRNDLMMAGLYDPNSPNLSRIVDIVDESAFLKNRPVILPGDFINRPALGSEQGINGASDTLVVAFQGARDCRGYKLGYAQNEEFFVVNEYYLDGDQLKCRGFDGRVLRGQRIAVGNNGDAAFTLLDEVQSFQVLYGIADHQVSNDFSGKPVTYVTADQLPAQRIRNAGIVAIRIAVLVKGDGEVLIEPTPTFKLLNEDPITPTEKRLFKKFESTISLRNVKNHMRSRKI</sequence>
<name>A0A918DG94_9ALTE</name>
<evidence type="ECO:0000313" key="3">
    <source>
        <dbReference type="Proteomes" id="UP000606935"/>
    </source>
</evidence>
<dbReference type="NCBIfam" id="TIGR02532">
    <property type="entry name" value="IV_pilin_GFxxxE"/>
    <property type="match status" value="1"/>
</dbReference>
<keyword evidence="1" id="KW-1133">Transmembrane helix</keyword>
<reference evidence="2" key="2">
    <citation type="submission" date="2020-09" db="EMBL/GenBank/DDBJ databases">
        <authorList>
            <person name="Sun Q."/>
            <person name="Zhou Y."/>
        </authorList>
    </citation>
    <scope>NUCLEOTIDE SEQUENCE</scope>
    <source>
        <strain evidence="2">CGMCC 1.7086</strain>
    </source>
</reference>
<evidence type="ECO:0000313" key="2">
    <source>
        <dbReference type="EMBL" id="GGO63373.1"/>
    </source>
</evidence>
<keyword evidence="3" id="KW-1185">Reference proteome</keyword>